<evidence type="ECO:0000313" key="2">
    <source>
        <dbReference type="EMBL" id="GAA4536451.1"/>
    </source>
</evidence>
<feature type="region of interest" description="Disordered" evidence="1">
    <location>
        <begin position="40"/>
        <end position="69"/>
    </location>
</feature>
<organism evidence="2 3">
    <name type="scientific">Pseudonocardia xishanensis</name>
    <dbReference type="NCBI Taxonomy" id="630995"/>
    <lineage>
        <taxon>Bacteria</taxon>
        <taxon>Bacillati</taxon>
        <taxon>Actinomycetota</taxon>
        <taxon>Actinomycetes</taxon>
        <taxon>Pseudonocardiales</taxon>
        <taxon>Pseudonocardiaceae</taxon>
        <taxon>Pseudonocardia</taxon>
    </lineage>
</organism>
<gene>
    <name evidence="2" type="ORF">GCM10023175_03470</name>
</gene>
<dbReference type="EMBL" id="BAABGT010000004">
    <property type="protein sequence ID" value="GAA4536451.1"/>
    <property type="molecule type" value="Genomic_DNA"/>
</dbReference>
<evidence type="ECO:0000313" key="3">
    <source>
        <dbReference type="Proteomes" id="UP001501598"/>
    </source>
</evidence>
<reference evidence="3" key="1">
    <citation type="journal article" date="2019" name="Int. J. Syst. Evol. Microbiol.">
        <title>The Global Catalogue of Microorganisms (GCM) 10K type strain sequencing project: providing services to taxonomists for standard genome sequencing and annotation.</title>
        <authorList>
            <consortium name="The Broad Institute Genomics Platform"/>
            <consortium name="The Broad Institute Genome Sequencing Center for Infectious Disease"/>
            <person name="Wu L."/>
            <person name="Ma J."/>
        </authorList>
    </citation>
    <scope>NUCLEOTIDE SEQUENCE [LARGE SCALE GENOMIC DNA]</scope>
    <source>
        <strain evidence="3">JCM 17906</strain>
    </source>
</reference>
<name>A0ABP8RDX6_9PSEU</name>
<sequence length="69" mass="7412">MWTVSSAVRAGFGTGRRIGPRTGLVTVVMVPLVVEEEPAVSRVRANPSRADTTPTPRGVRQQARPLPFA</sequence>
<evidence type="ECO:0000256" key="1">
    <source>
        <dbReference type="SAM" id="MobiDB-lite"/>
    </source>
</evidence>
<comment type="caution">
    <text evidence="2">The sequence shown here is derived from an EMBL/GenBank/DDBJ whole genome shotgun (WGS) entry which is preliminary data.</text>
</comment>
<keyword evidence="3" id="KW-1185">Reference proteome</keyword>
<proteinExistence type="predicted"/>
<accession>A0ABP8RDX6</accession>
<protein>
    <submittedName>
        <fullName evidence="2">Uncharacterized protein</fullName>
    </submittedName>
</protein>
<dbReference type="Proteomes" id="UP001501598">
    <property type="component" value="Unassembled WGS sequence"/>
</dbReference>